<evidence type="ECO:0000256" key="2">
    <source>
        <dbReference type="ARBA" id="ARBA00038396"/>
    </source>
</evidence>
<reference evidence="4 5" key="1">
    <citation type="submission" date="2016-11" db="EMBL/GenBank/DDBJ databases">
        <authorList>
            <person name="Jaros S."/>
            <person name="Januszkiewicz K."/>
            <person name="Wedrychowicz H."/>
        </authorList>
    </citation>
    <scope>NUCLEOTIDE SEQUENCE [LARGE SCALE GENOMIC DNA]</scope>
    <source>
        <strain evidence="4 5">CGMCC 4.2025</strain>
    </source>
</reference>
<sequence>MAAQRKATEPQERIRADVCVIGSGVVGLINTIAMAKRGLSVVCVDQPSEKQLASYKVGESLLIYSNAFLRVLGEIDDELNNSFQKDGFWMAYGMEGRTSFDDSVSEWGFESELPQRWIDNYYDPKFARVMFQDSQIVRPEIEAVLRERARTTEGVTFLDRGLVRDVELGAGDGDHLLTWSSRDRSESGEIAARWMVDCSGRARFLAKKFGHDKPLRDEFSTTAAWAQFANCTDDLFDDRWEYHFPDGVVARRERNTLHLWGDNYWIWIIRLAGDRVSVGVTYHRGRPPEDGNARDVFWKILRRYPVLDWLHEDDVLEFSAYKDVQHITDTFVSDRRYAMVGDASSIIDAYYSQGISLSMVGSWHIANIAQSDVQDSRLDTGYIDHVNNSLTADWRIMRSMVHSKYSPAIADSRFFILDHLLDLTIFGAAMLGRFRATRWLIETEGRTSAEQDEQRHLREGLGRRLYLSQSAPWHKIDPQRVATIVENWHRGLEERAVWRLENGEQLPATKAAMRAYAALPGLWRLPYLDRLPKADLTLRPRDEPEFTYVKGNEYRPPLMAVSGTLLLALVGAGTAYDIADTRIRKMRRTWRGLRGRR</sequence>
<dbReference type="InterPro" id="IPR036188">
    <property type="entry name" value="FAD/NAD-bd_sf"/>
</dbReference>
<gene>
    <name evidence="4" type="ORF">SAMN05216499_108178</name>
</gene>
<keyword evidence="5" id="KW-1185">Reference proteome</keyword>
<dbReference type="GO" id="GO:0016491">
    <property type="term" value="F:oxidoreductase activity"/>
    <property type="evidence" value="ECO:0007669"/>
    <property type="project" value="UniProtKB-KW"/>
</dbReference>
<dbReference type="PANTHER" id="PTHR43747:SF5">
    <property type="entry name" value="FAD-BINDING DOMAIN-CONTAINING PROTEIN"/>
    <property type="match status" value="1"/>
</dbReference>
<dbReference type="PANTHER" id="PTHR43747">
    <property type="entry name" value="FAD-BINDING PROTEIN"/>
    <property type="match status" value="1"/>
</dbReference>
<dbReference type="InterPro" id="IPR050816">
    <property type="entry name" value="Flavin-dep_Halogenase_NPB"/>
</dbReference>
<comment type="similarity">
    <text evidence="2">Belongs to the flavin-dependent halogenase family. Bacterial tryptophan halogenase subfamily.</text>
</comment>
<accession>A0A1M7G9A4</accession>
<protein>
    <submittedName>
        <fullName evidence="4">Dehydrogenase (Flavoprotein)</fullName>
    </submittedName>
</protein>
<keyword evidence="1" id="KW-0560">Oxidoreductase</keyword>
<dbReference type="Proteomes" id="UP000184111">
    <property type="component" value="Unassembled WGS sequence"/>
</dbReference>
<dbReference type="Gene3D" id="3.50.50.60">
    <property type="entry name" value="FAD/NAD(P)-binding domain"/>
    <property type="match status" value="1"/>
</dbReference>
<dbReference type="AlphaFoldDB" id="A0A1M7G9A4"/>
<dbReference type="RefSeq" id="WP_159450259.1">
    <property type="nucleotide sequence ID" value="NZ_FRBI01000008.1"/>
</dbReference>
<dbReference type="SUPFAM" id="SSF51905">
    <property type="entry name" value="FAD/NAD(P)-binding domain"/>
    <property type="match status" value="1"/>
</dbReference>
<evidence type="ECO:0000256" key="1">
    <source>
        <dbReference type="ARBA" id="ARBA00023002"/>
    </source>
</evidence>
<dbReference type="PRINTS" id="PR00420">
    <property type="entry name" value="RNGMNOXGNASE"/>
</dbReference>
<evidence type="ECO:0000313" key="5">
    <source>
        <dbReference type="Proteomes" id="UP000184111"/>
    </source>
</evidence>
<feature type="transmembrane region" description="Helical" evidence="3">
    <location>
        <begin position="558"/>
        <end position="579"/>
    </location>
</feature>
<keyword evidence="3" id="KW-0812">Transmembrane</keyword>
<name>A0A1M7G9A4_9ACTN</name>
<organism evidence="4 5">
    <name type="scientific">Actinacidiphila paucisporea</name>
    <dbReference type="NCBI Taxonomy" id="310782"/>
    <lineage>
        <taxon>Bacteria</taxon>
        <taxon>Bacillati</taxon>
        <taxon>Actinomycetota</taxon>
        <taxon>Actinomycetes</taxon>
        <taxon>Kitasatosporales</taxon>
        <taxon>Streptomycetaceae</taxon>
        <taxon>Actinacidiphila</taxon>
    </lineage>
</organism>
<dbReference type="EMBL" id="FRBI01000008">
    <property type="protein sequence ID" value="SHM12439.1"/>
    <property type="molecule type" value="Genomic_DNA"/>
</dbReference>
<proteinExistence type="inferred from homology"/>
<evidence type="ECO:0000256" key="3">
    <source>
        <dbReference type="SAM" id="Phobius"/>
    </source>
</evidence>
<dbReference type="STRING" id="310782.SAMN05216499_108178"/>
<keyword evidence="3" id="KW-1133">Transmembrane helix</keyword>
<dbReference type="OrthoDB" id="103324at2"/>
<evidence type="ECO:0000313" key="4">
    <source>
        <dbReference type="EMBL" id="SHM12439.1"/>
    </source>
</evidence>
<keyword evidence="3" id="KW-0472">Membrane</keyword>